<keyword evidence="7 9" id="KW-0320">Glycogen biosynthesis</keyword>
<dbReference type="InterPro" id="IPR006047">
    <property type="entry name" value="GH13_cat_dom"/>
</dbReference>
<gene>
    <name evidence="9" type="primary">glgB</name>
    <name evidence="12" type="ORF">CSPHI_04430</name>
</gene>
<dbReference type="GO" id="GO:0003844">
    <property type="term" value="F:1,4-alpha-glucan branching enzyme activity"/>
    <property type="evidence" value="ECO:0007669"/>
    <property type="project" value="UniProtKB-UniRule"/>
</dbReference>
<comment type="subunit">
    <text evidence="9">Monomer.</text>
</comment>
<evidence type="ECO:0000256" key="9">
    <source>
        <dbReference type="HAMAP-Rule" id="MF_00685"/>
    </source>
</evidence>
<dbReference type="GO" id="GO:0005829">
    <property type="term" value="C:cytosol"/>
    <property type="evidence" value="ECO:0007669"/>
    <property type="project" value="TreeGrafter"/>
</dbReference>
<dbReference type="InterPro" id="IPR006407">
    <property type="entry name" value="GlgB"/>
</dbReference>
<comment type="function">
    <text evidence="9">Catalyzes the formation of the alpha-1,6-glucosidic linkages in glycogen by scission of a 1,4-alpha-linked oligosaccharide from growing alpha-1,4-glucan chains and the subsequent attachment of the oligosaccharide to the alpha-1,6 position.</text>
</comment>
<sequence length="731" mass="81704">MTSPSDPRLGIPDGDLERLRSCSHHAPHDYYGAHVIDGDTVVRTRVFGAERVDVVTETAEYPAEPVGDDVWAALVPGAEGFDYRLRIRWAAGGEVLRADGYRFLPTVGEADRHLIAEGRHERLWEVLGAHVRRYDTAMGEVTGVSFAVWAPNARGVAVIGDFCMWNGAQYPMRSLGASGVWEVFIPGIGAGETYKFAITTAEGHRIDKADPMAFHAEVAPATGSIVAESDYAWGDADWLARRAETDWQAAPMSVYEVHLGSWKQGLSYEVLAEQLVGYVSEMGYTHVEFMPVAEHPFTGSWGYQISGYYAPTSRFGTPDQFRALVDAFHAAGIGVIVDWVPGHFPKDEWALARFDGTACYEHPDWRRGEQRDWGTYVFDFGRNEVRNFLYANALYWAEEFHVDGIRVDAVASMLYLDYSREDGEWLPNQYGGRENLEAVQFLQEFNATVHKHQPGFLTIAEESTSWPGVTTPTEYGGLGFSMKWNMGWMNDTLEYFAKDPVHRAHHHNDLTFSMVYAYSEKFVLPFSHDEVVHGKGSLWGRMPGDDWNKAAGLRCLLAYMFAHPGKQLLFMGQDIGQCAEWDHDSSVSWGDLDGWGGEYHRGIQLLVKDVNRLYRGTPALWSRDDRPEGFEWINADDAANNVLSFVRRGADGSQLACVFNFSGTTHQRYRVGLPAPGRWAEVLATDVDRYAGAGFHNDGGVTAGAEPWNGHPQSAEIFLPAMSAVWLRHEG</sequence>
<dbReference type="UniPathway" id="UPA00164"/>
<dbReference type="SMART" id="SM00642">
    <property type="entry name" value="Aamy"/>
    <property type="match status" value="1"/>
</dbReference>
<dbReference type="EMBL" id="CP009248">
    <property type="protein sequence ID" value="APT90421.1"/>
    <property type="molecule type" value="Genomic_DNA"/>
</dbReference>
<dbReference type="Pfam" id="PF02806">
    <property type="entry name" value="Alpha-amylase_C"/>
    <property type="match status" value="1"/>
</dbReference>
<dbReference type="FunFam" id="2.60.40.10:FF:000169">
    <property type="entry name" value="1,4-alpha-glucan branching enzyme GlgB"/>
    <property type="match status" value="1"/>
</dbReference>
<feature type="domain" description="Glycosyl hydrolase family 13 catalytic" evidence="11">
    <location>
        <begin position="256"/>
        <end position="596"/>
    </location>
</feature>
<dbReference type="InterPro" id="IPR037439">
    <property type="entry name" value="Branching_enzy"/>
</dbReference>
<comment type="pathway">
    <text evidence="2 9">Glycan biosynthesis; glycogen biosynthesis.</text>
</comment>
<dbReference type="AlphaFoldDB" id="A0A1L7CX80"/>
<keyword evidence="8 9" id="KW-0119">Carbohydrate metabolism</keyword>
<dbReference type="InterPro" id="IPR054169">
    <property type="entry name" value="GlgB_N"/>
</dbReference>
<dbReference type="Proteomes" id="UP000185469">
    <property type="component" value="Chromosome"/>
</dbReference>
<accession>A0A1L7CX80</accession>
<reference evidence="12 13" key="1">
    <citation type="submission" date="2014-08" db="EMBL/GenBank/DDBJ databases">
        <title>Complete genome sequence of Corynebacterium sphenisci CECT 5990(T) (=DSM 44792(T)), isolated from healthy wild penguins.</title>
        <authorList>
            <person name="Ruckert C."/>
            <person name="Albersmeier A."/>
            <person name="Winkler A."/>
            <person name="Kalinowski J."/>
        </authorList>
    </citation>
    <scope>NUCLEOTIDE SEQUENCE [LARGE SCALE GENOMIC DNA]</scope>
    <source>
        <strain evidence="12 13">DSM 44792</strain>
    </source>
</reference>
<name>A0A1L7CX80_9CORY</name>
<dbReference type="CDD" id="cd02855">
    <property type="entry name" value="E_set_GBE_prok_N"/>
    <property type="match status" value="1"/>
</dbReference>
<evidence type="ECO:0000256" key="1">
    <source>
        <dbReference type="ARBA" id="ARBA00000826"/>
    </source>
</evidence>
<dbReference type="Pfam" id="PF22019">
    <property type="entry name" value="GlgB_N"/>
    <property type="match status" value="1"/>
</dbReference>
<dbReference type="CDD" id="cd11322">
    <property type="entry name" value="AmyAc_Glg_BE"/>
    <property type="match status" value="1"/>
</dbReference>
<dbReference type="InterPro" id="IPR014756">
    <property type="entry name" value="Ig_E-set"/>
</dbReference>
<dbReference type="GO" id="GO:0043169">
    <property type="term" value="F:cation binding"/>
    <property type="evidence" value="ECO:0007669"/>
    <property type="project" value="InterPro"/>
</dbReference>
<evidence type="ECO:0000256" key="8">
    <source>
        <dbReference type="ARBA" id="ARBA00023277"/>
    </source>
</evidence>
<dbReference type="RefSeq" id="WP_075691664.1">
    <property type="nucleotide sequence ID" value="NZ_CP009248.1"/>
</dbReference>
<dbReference type="Pfam" id="PF00128">
    <property type="entry name" value="Alpha-amylase"/>
    <property type="match status" value="2"/>
</dbReference>
<dbReference type="SUPFAM" id="SSF81296">
    <property type="entry name" value="E set domains"/>
    <property type="match status" value="2"/>
</dbReference>
<dbReference type="Gene3D" id="2.60.40.10">
    <property type="entry name" value="Immunoglobulins"/>
    <property type="match status" value="2"/>
</dbReference>
<evidence type="ECO:0000256" key="4">
    <source>
        <dbReference type="ARBA" id="ARBA00022600"/>
    </source>
</evidence>
<keyword evidence="6 9" id="KW-0808">Transferase</keyword>
<dbReference type="InterPro" id="IPR006048">
    <property type="entry name" value="A-amylase/branching_C"/>
</dbReference>
<keyword evidence="13" id="KW-1185">Reference proteome</keyword>
<dbReference type="GO" id="GO:0005978">
    <property type="term" value="P:glycogen biosynthetic process"/>
    <property type="evidence" value="ECO:0007669"/>
    <property type="project" value="UniProtKB-UniRule"/>
</dbReference>
<dbReference type="InterPro" id="IPR044143">
    <property type="entry name" value="GlgB_N_E_set_prok"/>
</dbReference>
<dbReference type="STRING" id="1437874.CSPHI_04430"/>
<organism evidence="12 13">
    <name type="scientific">Corynebacterium sphenisci DSM 44792</name>
    <dbReference type="NCBI Taxonomy" id="1437874"/>
    <lineage>
        <taxon>Bacteria</taxon>
        <taxon>Bacillati</taxon>
        <taxon>Actinomycetota</taxon>
        <taxon>Actinomycetes</taxon>
        <taxon>Mycobacteriales</taxon>
        <taxon>Corynebacteriaceae</taxon>
        <taxon>Corynebacterium</taxon>
    </lineage>
</organism>
<dbReference type="OrthoDB" id="9800174at2"/>
<dbReference type="PANTHER" id="PTHR43651:SF3">
    <property type="entry name" value="1,4-ALPHA-GLUCAN-BRANCHING ENZYME"/>
    <property type="match status" value="1"/>
</dbReference>
<dbReference type="SUPFAM" id="SSF51011">
    <property type="entry name" value="Glycosyl hydrolase domain"/>
    <property type="match status" value="1"/>
</dbReference>
<dbReference type="EC" id="2.4.1.18" evidence="9"/>
<dbReference type="NCBIfam" id="TIGR01515">
    <property type="entry name" value="branching_enzym"/>
    <property type="match status" value="1"/>
</dbReference>
<dbReference type="Gene3D" id="3.20.20.80">
    <property type="entry name" value="Glycosidases"/>
    <property type="match status" value="1"/>
</dbReference>
<keyword evidence="4 9" id="KW-0321">Glycogen metabolism</keyword>
<feature type="active site" description="Nucleophile" evidence="9 10">
    <location>
        <position position="408"/>
    </location>
</feature>
<protein>
    <recommendedName>
        <fullName evidence="9">1,4-alpha-glucan branching enzyme GlgB</fullName>
        <ecNumber evidence="9">2.4.1.18</ecNumber>
    </recommendedName>
    <alternativeName>
        <fullName evidence="9">1,4-alpha-D-glucan:1,4-alpha-D-glucan 6-glucosyl-transferase</fullName>
    </alternativeName>
    <alternativeName>
        <fullName evidence="9">Alpha-(1-&gt;4)-glucan branching enzyme</fullName>
    </alternativeName>
    <alternativeName>
        <fullName evidence="9">Glycogen branching enzyme</fullName>
        <shortName evidence="9">BE</shortName>
    </alternativeName>
</protein>
<evidence type="ECO:0000259" key="11">
    <source>
        <dbReference type="SMART" id="SM00642"/>
    </source>
</evidence>
<dbReference type="NCBIfam" id="NF008967">
    <property type="entry name" value="PRK12313.1"/>
    <property type="match status" value="1"/>
</dbReference>
<dbReference type="PIRSF" id="PIRSF000463">
    <property type="entry name" value="GlgB"/>
    <property type="match status" value="1"/>
</dbReference>
<evidence type="ECO:0000256" key="3">
    <source>
        <dbReference type="ARBA" id="ARBA00009000"/>
    </source>
</evidence>
<dbReference type="FunFam" id="2.60.40.1180:FF:000002">
    <property type="entry name" value="1,4-alpha-glucan branching enzyme GlgB"/>
    <property type="match status" value="1"/>
</dbReference>
<dbReference type="PANTHER" id="PTHR43651">
    <property type="entry name" value="1,4-ALPHA-GLUCAN-BRANCHING ENZYME"/>
    <property type="match status" value="1"/>
</dbReference>
<comment type="catalytic activity">
    <reaction evidence="1 9">
        <text>Transfers a segment of a (1-&gt;4)-alpha-D-glucan chain to a primary hydroxy group in a similar glucan chain.</text>
        <dbReference type="EC" id="2.4.1.18"/>
    </reaction>
</comment>
<dbReference type="InterPro" id="IPR013783">
    <property type="entry name" value="Ig-like_fold"/>
</dbReference>
<dbReference type="HAMAP" id="MF_00685">
    <property type="entry name" value="GlgB"/>
    <property type="match status" value="1"/>
</dbReference>
<dbReference type="Gene3D" id="2.60.40.1180">
    <property type="entry name" value="Golgi alpha-mannosidase II"/>
    <property type="match status" value="1"/>
</dbReference>
<dbReference type="Pfam" id="PF02922">
    <property type="entry name" value="CBM_48"/>
    <property type="match status" value="1"/>
</dbReference>
<evidence type="ECO:0000313" key="13">
    <source>
        <dbReference type="Proteomes" id="UP000185469"/>
    </source>
</evidence>
<evidence type="ECO:0000313" key="12">
    <source>
        <dbReference type="EMBL" id="APT90421.1"/>
    </source>
</evidence>
<dbReference type="KEGG" id="csph:CSPHI_04430"/>
<proteinExistence type="inferred from homology"/>
<evidence type="ECO:0000256" key="10">
    <source>
        <dbReference type="PIRSR" id="PIRSR000463-1"/>
    </source>
</evidence>
<evidence type="ECO:0000256" key="7">
    <source>
        <dbReference type="ARBA" id="ARBA00023056"/>
    </source>
</evidence>
<dbReference type="InterPro" id="IPR013780">
    <property type="entry name" value="Glyco_hydro_b"/>
</dbReference>
<dbReference type="SUPFAM" id="SSF51445">
    <property type="entry name" value="(Trans)glycosidases"/>
    <property type="match status" value="1"/>
</dbReference>
<dbReference type="InterPro" id="IPR017853">
    <property type="entry name" value="GH"/>
</dbReference>
<dbReference type="GO" id="GO:0004553">
    <property type="term" value="F:hydrolase activity, hydrolyzing O-glycosyl compounds"/>
    <property type="evidence" value="ECO:0007669"/>
    <property type="project" value="InterPro"/>
</dbReference>
<evidence type="ECO:0000256" key="5">
    <source>
        <dbReference type="ARBA" id="ARBA00022676"/>
    </source>
</evidence>
<evidence type="ECO:0000256" key="2">
    <source>
        <dbReference type="ARBA" id="ARBA00004964"/>
    </source>
</evidence>
<dbReference type="FunFam" id="3.20.20.80:FF:000003">
    <property type="entry name" value="1,4-alpha-glucan branching enzyme GlgB"/>
    <property type="match status" value="1"/>
</dbReference>
<evidence type="ECO:0000256" key="6">
    <source>
        <dbReference type="ARBA" id="ARBA00022679"/>
    </source>
</evidence>
<dbReference type="InterPro" id="IPR004193">
    <property type="entry name" value="Glyco_hydro_13_N"/>
</dbReference>
<keyword evidence="5 9" id="KW-0328">Glycosyltransferase</keyword>
<feature type="active site" description="Proton donor" evidence="9 10">
    <location>
        <position position="461"/>
    </location>
</feature>
<comment type="similarity">
    <text evidence="3 9">Belongs to the glycosyl hydrolase 13 family. GlgB subfamily.</text>
</comment>
<dbReference type="NCBIfam" id="NF003811">
    <property type="entry name" value="PRK05402.1"/>
    <property type="match status" value="1"/>
</dbReference>